<keyword evidence="2" id="KW-0812">Transmembrane</keyword>
<dbReference type="Proteomes" id="UP000023152">
    <property type="component" value="Unassembled WGS sequence"/>
</dbReference>
<proteinExistence type="predicted"/>
<evidence type="ECO:0000313" key="4">
    <source>
        <dbReference type="Proteomes" id="UP000023152"/>
    </source>
</evidence>
<accession>X6LK99</accession>
<protein>
    <submittedName>
        <fullName evidence="3">Viral A-type inclusion protein</fullName>
    </submittedName>
</protein>
<dbReference type="OrthoDB" id="10255522at2759"/>
<comment type="caution">
    <text evidence="3">The sequence shown here is derived from an EMBL/GenBank/DDBJ whole genome shotgun (WGS) entry which is preliminary data.</text>
</comment>
<feature type="transmembrane region" description="Helical" evidence="2">
    <location>
        <begin position="40"/>
        <end position="65"/>
    </location>
</feature>
<reference evidence="3 4" key="1">
    <citation type="journal article" date="2013" name="Curr. Biol.">
        <title>The Genome of the Foraminiferan Reticulomyxa filosa.</title>
        <authorList>
            <person name="Glockner G."/>
            <person name="Hulsmann N."/>
            <person name="Schleicher M."/>
            <person name="Noegel A.A."/>
            <person name="Eichinger L."/>
            <person name="Gallinger C."/>
            <person name="Pawlowski J."/>
            <person name="Sierra R."/>
            <person name="Euteneuer U."/>
            <person name="Pillet L."/>
            <person name="Moustafa A."/>
            <person name="Platzer M."/>
            <person name="Groth M."/>
            <person name="Szafranski K."/>
            <person name="Schliwa M."/>
        </authorList>
    </citation>
    <scope>NUCLEOTIDE SEQUENCE [LARGE SCALE GENOMIC DNA]</scope>
</reference>
<dbReference type="AlphaFoldDB" id="X6LK99"/>
<sequence length="626" mass="73536">MPKEKVDPIQVDIGVSAASITQPKQDSVWEKVLFTFVPSIFFKAVSLYLLICLFTTFFFFGQFIIKKKKKVSRLYERHGCKQKELVYIEEKDPLVNGIQTKGGLIVQTMEGRFIYISPEDKSLTQIIHDPTDENMTALSSFCMQYMKSKAVTNISLSPLCFPPLFSFSNEIQQIHKIWEWTERLVAYCEVKYNSWWPQSRISRTSVSVTELCINNGKIYAVTESKGNVLLIEDDLKVYLSTQFRPNKKNKRKQVLICKKMFLMYGGSKNNTVQKKKREQLTKVQKELEDEKKKVKQLESAQEDLTKKNEQLRKKNMENEKDINEKKEKLKRYKTEHDNLESKCKSIEGENKEQKRQIDILREGNIKQKNQITDLEKENKQQMKQITDFKNESKKQTKKINDLEKDMEQIGPLKARIKSIIENNERLSSEHATQKEEIYKQKVELNKYEKQTKQLELDYQQQKIQFDTTKMKLHEYTTINEKYRCKLNSLNLEKDALISKLENCKKQSDELKEYYLCFVFYFFSLFFEESKNMTHTTNAQLSSEVQDLRGRICKLTIGVGIESKFPAVNDIATTYEGISDNYRLSLASEITTQLEDNEKIKEKYAMSFLARFSHCVSFSVLLLSYQF</sequence>
<organism evidence="3 4">
    <name type="scientific">Reticulomyxa filosa</name>
    <dbReference type="NCBI Taxonomy" id="46433"/>
    <lineage>
        <taxon>Eukaryota</taxon>
        <taxon>Sar</taxon>
        <taxon>Rhizaria</taxon>
        <taxon>Retaria</taxon>
        <taxon>Foraminifera</taxon>
        <taxon>Monothalamids</taxon>
        <taxon>Reticulomyxidae</taxon>
        <taxon>Reticulomyxa</taxon>
    </lineage>
</organism>
<feature type="region of interest" description="Disordered" evidence="1">
    <location>
        <begin position="377"/>
        <end position="398"/>
    </location>
</feature>
<evidence type="ECO:0000313" key="3">
    <source>
        <dbReference type="EMBL" id="ETO01567.1"/>
    </source>
</evidence>
<evidence type="ECO:0000256" key="1">
    <source>
        <dbReference type="SAM" id="MobiDB-lite"/>
    </source>
</evidence>
<gene>
    <name evidence="3" type="ORF">RFI_35874</name>
</gene>
<keyword evidence="2" id="KW-0472">Membrane</keyword>
<evidence type="ECO:0000256" key="2">
    <source>
        <dbReference type="SAM" id="Phobius"/>
    </source>
</evidence>
<dbReference type="EMBL" id="ASPP01037934">
    <property type="protein sequence ID" value="ETO01567.1"/>
    <property type="molecule type" value="Genomic_DNA"/>
</dbReference>
<keyword evidence="4" id="KW-1185">Reference proteome</keyword>
<name>X6LK99_RETFI</name>
<feature type="non-terminal residue" evidence="3">
    <location>
        <position position="626"/>
    </location>
</feature>
<keyword evidence="2" id="KW-1133">Transmembrane helix</keyword>